<evidence type="ECO:0000313" key="2">
    <source>
        <dbReference type="EMBL" id="MDR6167141.1"/>
    </source>
</evidence>
<sequence length="308" mass="33767">MCLNAAGTGVAMTSVIAVITVFNAPDDLQRRSVSLLEQVDGVVLVDDGSNSIGDLPSVEGVERILLPENRGIAHALNVGVRRARERGATHLLLLDQDSEPPAGYVDLLMTRLASSDVPAVAVPEEVGDAPILRDRHTGEAFDPIQSGQLLPIEVCDRVGEFAERYFIDAVDSEFRVRAGSLGVPFLPVAGASLAHSLGDLVPLSVFGRPLRLRGRTRHVLYHAPFRTYYMVRNSVALWREQAPGHRRWMMRRSWKLAEMVVGCALLAPDAPDQVRAIVAGLADAVRNRSGRIPTATLHRVSRRRRRRS</sequence>
<name>A0ABU1HZR8_9MICO</name>
<evidence type="ECO:0000259" key="1">
    <source>
        <dbReference type="Pfam" id="PF00535"/>
    </source>
</evidence>
<dbReference type="Proteomes" id="UP001260188">
    <property type="component" value="Unassembled WGS sequence"/>
</dbReference>
<dbReference type="InterPro" id="IPR029044">
    <property type="entry name" value="Nucleotide-diphossugar_trans"/>
</dbReference>
<dbReference type="EC" id="2.4.1.-" evidence="2"/>
<dbReference type="SUPFAM" id="SSF53448">
    <property type="entry name" value="Nucleotide-diphospho-sugar transferases"/>
    <property type="match status" value="1"/>
</dbReference>
<keyword evidence="3" id="KW-1185">Reference proteome</keyword>
<dbReference type="Gene3D" id="3.90.550.10">
    <property type="entry name" value="Spore Coat Polysaccharide Biosynthesis Protein SpsA, Chain A"/>
    <property type="match status" value="1"/>
</dbReference>
<organism evidence="2 3">
    <name type="scientific">Microbacterium paludicola</name>
    <dbReference type="NCBI Taxonomy" id="300019"/>
    <lineage>
        <taxon>Bacteria</taxon>
        <taxon>Bacillati</taxon>
        <taxon>Actinomycetota</taxon>
        <taxon>Actinomycetes</taxon>
        <taxon>Micrococcales</taxon>
        <taxon>Microbacteriaceae</taxon>
        <taxon>Microbacterium</taxon>
    </lineage>
</organism>
<accession>A0ABU1HZR8</accession>
<keyword evidence="2" id="KW-0808">Transferase</keyword>
<comment type="caution">
    <text evidence="2">The sequence shown here is derived from an EMBL/GenBank/DDBJ whole genome shotgun (WGS) entry which is preliminary data.</text>
</comment>
<dbReference type="InterPro" id="IPR001173">
    <property type="entry name" value="Glyco_trans_2-like"/>
</dbReference>
<evidence type="ECO:0000313" key="3">
    <source>
        <dbReference type="Proteomes" id="UP001260188"/>
    </source>
</evidence>
<dbReference type="GO" id="GO:0016757">
    <property type="term" value="F:glycosyltransferase activity"/>
    <property type="evidence" value="ECO:0007669"/>
    <property type="project" value="UniProtKB-KW"/>
</dbReference>
<feature type="domain" description="Glycosyltransferase 2-like" evidence="1">
    <location>
        <begin position="18"/>
        <end position="117"/>
    </location>
</feature>
<reference evidence="2 3" key="1">
    <citation type="submission" date="2023-08" db="EMBL/GenBank/DDBJ databases">
        <title>Functional and genomic diversity of the sorghum phyllosphere microbiome.</title>
        <authorList>
            <person name="Shade A."/>
        </authorList>
    </citation>
    <scope>NUCLEOTIDE SEQUENCE [LARGE SCALE GENOMIC DNA]</scope>
    <source>
        <strain evidence="2 3">SORGH_AS_0919</strain>
    </source>
</reference>
<dbReference type="EMBL" id="JAVIZA010000001">
    <property type="protein sequence ID" value="MDR6167141.1"/>
    <property type="molecule type" value="Genomic_DNA"/>
</dbReference>
<protein>
    <submittedName>
        <fullName evidence="2">Rhamnosyltransferase</fullName>
        <ecNumber evidence="2">2.4.1.-</ecNumber>
    </submittedName>
</protein>
<proteinExistence type="predicted"/>
<dbReference type="Pfam" id="PF00535">
    <property type="entry name" value="Glycos_transf_2"/>
    <property type="match status" value="1"/>
</dbReference>
<keyword evidence="2" id="KW-0328">Glycosyltransferase</keyword>
<gene>
    <name evidence="2" type="ORF">QE367_001345</name>
</gene>